<dbReference type="Proteomes" id="UP000830768">
    <property type="component" value="Chromosome 9"/>
</dbReference>
<protein>
    <submittedName>
        <fullName evidence="1">Uncharacterized protein</fullName>
    </submittedName>
</protein>
<evidence type="ECO:0000313" key="1">
    <source>
        <dbReference type="EMBL" id="UPL00259.1"/>
    </source>
</evidence>
<proteinExistence type="predicted"/>
<gene>
    <name evidence="1" type="ORF">LCI18_011193</name>
</gene>
<accession>A0ACD3ZGQ2</accession>
<evidence type="ECO:0000313" key="2">
    <source>
        <dbReference type="Proteomes" id="UP000830768"/>
    </source>
</evidence>
<organism evidence="1 2">
    <name type="scientific">Fusarium solani subsp. cucurbitae</name>
    <name type="common">Neocosmosporum cucurbitae</name>
    <dbReference type="NCBI Taxonomy" id="2747967"/>
    <lineage>
        <taxon>Eukaryota</taxon>
        <taxon>Fungi</taxon>
        <taxon>Dikarya</taxon>
        <taxon>Ascomycota</taxon>
        <taxon>Pezizomycotina</taxon>
        <taxon>Sordariomycetes</taxon>
        <taxon>Hypocreomycetidae</taxon>
        <taxon>Hypocreales</taxon>
        <taxon>Nectriaceae</taxon>
        <taxon>Fusarium</taxon>
        <taxon>Fusarium solani species complex</taxon>
    </lineage>
</organism>
<dbReference type="EMBL" id="CP090037">
    <property type="protein sequence ID" value="UPL00259.1"/>
    <property type="molecule type" value="Genomic_DNA"/>
</dbReference>
<sequence length="603" mass="66446">MASTGESTIKLVLGTANVGDTSIDPMARFNSPDEVNGFINAFAARGYHQLDNARTYSPHAPGSSEPRLGVVAAGDRFVIDTKVNSLQPGTHSKANILKEIDESLEALKIKQINIEYLHMPDRATKFEEPCEAMDQAHREGKIKQWGLSNYKAEEVQAILKICEERGFVKPTVYQGQYNLIVRGGEKELFPILRKNGIAFYAYSPAAAGFFAGNHKKVKAGGRYDKSLILGGIYSQFYLKPSIMAATEKALEIASDHGISGHAAALRWTAYHSQLNKAHGDAIIIGASSPEQLESNIDMIEQGALPDDVVAALEAVYEEIGNETMEFINVRPPAQPSSSAGSSRQIHSHAARATHARARRLRMANYMREKNNAKVSQETAAVSNQDKKPLASLDETRPLVPRAIPGAFEHEPLASFIRSLDSKEVFMFDYYVNVVVPYLDLHCPVMKHLGGDYHYRKQNWILFSSTEVELLKGFLLAACRHLYIVHLEKEFGPLAIQYKLNFVRSLRETISATGPASGRMAVTKALVLSIDEIMLGDLSMAIKHVLGAAKIVQVGGGPQALGLSGIVQYILDRCLQGHRLEDWDPLMDCDSAFMKPETTWSAVH</sequence>
<reference evidence="1" key="1">
    <citation type="submission" date="2021-11" db="EMBL/GenBank/DDBJ databases">
        <title>Fusarium solani-melongenae Genome sequencing and assembly.</title>
        <authorList>
            <person name="Xie S."/>
            <person name="Huang L."/>
            <person name="Zhang X."/>
        </authorList>
    </citation>
    <scope>NUCLEOTIDE SEQUENCE</scope>
    <source>
        <strain evidence="1">CRI 24-3</strain>
    </source>
</reference>
<name>A0ACD3ZGQ2_FUSSC</name>
<keyword evidence="2" id="KW-1185">Reference proteome</keyword>